<keyword evidence="5 10" id="KW-1133">Transmembrane helix</keyword>
<evidence type="ECO:0000256" key="6">
    <source>
        <dbReference type="ARBA" id="ARBA00023136"/>
    </source>
</evidence>
<evidence type="ECO:0000313" key="11">
    <source>
        <dbReference type="EMBL" id="KAK6939172.1"/>
    </source>
</evidence>
<evidence type="ECO:0000313" key="12">
    <source>
        <dbReference type="Proteomes" id="UP001370490"/>
    </source>
</evidence>
<comment type="subcellular location">
    <subcellularLocation>
        <location evidence="1">Endoplasmic reticulum membrane</location>
        <topology evidence="1">Multi-pass membrane protein</topology>
    </subcellularLocation>
</comment>
<organism evidence="11 12">
    <name type="scientific">Dillenia turbinata</name>
    <dbReference type="NCBI Taxonomy" id="194707"/>
    <lineage>
        <taxon>Eukaryota</taxon>
        <taxon>Viridiplantae</taxon>
        <taxon>Streptophyta</taxon>
        <taxon>Embryophyta</taxon>
        <taxon>Tracheophyta</taxon>
        <taxon>Spermatophyta</taxon>
        <taxon>Magnoliopsida</taxon>
        <taxon>eudicotyledons</taxon>
        <taxon>Gunneridae</taxon>
        <taxon>Pentapetalae</taxon>
        <taxon>Dilleniales</taxon>
        <taxon>Dilleniaceae</taxon>
        <taxon>Dillenia</taxon>
    </lineage>
</organism>
<dbReference type="EMBL" id="JBAMMX010000005">
    <property type="protein sequence ID" value="KAK6939172.1"/>
    <property type="molecule type" value="Genomic_DNA"/>
</dbReference>
<feature type="transmembrane region" description="Helical" evidence="10">
    <location>
        <begin position="407"/>
        <end position="426"/>
    </location>
</feature>
<evidence type="ECO:0000256" key="10">
    <source>
        <dbReference type="SAM" id="Phobius"/>
    </source>
</evidence>
<protein>
    <submittedName>
        <fullName evidence="11">Membrane transport protein</fullName>
    </submittedName>
</protein>
<feature type="transmembrane region" description="Helical" evidence="10">
    <location>
        <begin position="185"/>
        <end position="206"/>
    </location>
</feature>
<sequence>MLDSRLQSVYRVGRRDAHTFTFGRCGFQALSDGPEDDDEGFHKLGPLNNAHGHTAWSGKETLPTLLQAGSKSLPPLPYNTYTLYMLTAWLHILGKQILGHCCINANANFWFREMGLLELFVTSSVPVLKVLLVTAVGSFLALDHVNIMGEDARKHLNNVVFYVFNPSLVSTNLARTITFDSMVSLWFMPLNILITFIVGSALGWIVTQVTRAPPQLHGLILGCCAAGNLGNMLLIIIPAVCKEKGSPFGEPGACHSYGLAYVSLSMAIGAIYLWSYVYNIVRISASNIPKEIQINGSSIGKSASESLESPKSSFIGPLLSSKDYSEDDAGHYTIACPEFEGQNEAAISVNNMHELWKLLGKVDLKSLLAPSTIGAIVGFIIGLIPQIRKALVGDRAPLRVIQDSVSLLGYVVFYRNFYFRSFLSGVQGQSMNISDKIRVYNHQGLNVQ</sequence>
<dbReference type="PANTHER" id="PTHR31651">
    <property type="match status" value="1"/>
</dbReference>
<name>A0AAN8W0G0_9MAGN</name>
<dbReference type="InterPro" id="IPR004776">
    <property type="entry name" value="Mem_transp_PIN-like"/>
</dbReference>
<feature type="transmembrane region" description="Helical" evidence="10">
    <location>
        <begin position="218"/>
        <end position="240"/>
    </location>
</feature>
<evidence type="ECO:0000256" key="1">
    <source>
        <dbReference type="ARBA" id="ARBA00004477"/>
    </source>
</evidence>
<keyword evidence="3 10" id="KW-0812">Transmembrane</keyword>
<keyword evidence="2" id="KW-0813">Transport</keyword>
<evidence type="ECO:0000256" key="9">
    <source>
        <dbReference type="ARBA" id="ARBA00025752"/>
    </source>
</evidence>
<evidence type="ECO:0000256" key="4">
    <source>
        <dbReference type="ARBA" id="ARBA00022824"/>
    </source>
</evidence>
<dbReference type="GO" id="GO:0080162">
    <property type="term" value="P:endoplasmic reticulum to cytosol auxin transport"/>
    <property type="evidence" value="ECO:0007669"/>
    <property type="project" value="InterPro"/>
</dbReference>
<dbReference type="GO" id="GO:0009734">
    <property type="term" value="P:auxin-activated signaling pathway"/>
    <property type="evidence" value="ECO:0007669"/>
    <property type="project" value="UniProtKB-KW"/>
</dbReference>
<comment type="caution">
    <text evidence="11">The sequence shown here is derived from an EMBL/GenBank/DDBJ whole genome shotgun (WGS) entry which is preliminary data.</text>
</comment>
<evidence type="ECO:0000256" key="7">
    <source>
        <dbReference type="ARBA" id="ARBA00023294"/>
    </source>
</evidence>
<reference evidence="11 12" key="1">
    <citation type="submission" date="2023-12" db="EMBL/GenBank/DDBJ databases">
        <title>A high-quality genome assembly for Dillenia turbinata (Dilleniales).</title>
        <authorList>
            <person name="Chanderbali A."/>
        </authorList>
    </citation>
    <scope>NUCLEOTIDE SEQUENCE [LARGE SCALE GENOMIC DNA]</scope>
    <source>
        <strain evidence="11">LSX21</strain>
        <tissue evidence="11">Leaf</tissue>
    </source>
</reference>
<keyword evidence="6 10" id="KW-0472">Membrane</keyword>
<gene>
    <name evidence="11" type="ORF">RJ641_028703</name>
</gene>
<feature type="transmembrane region" description="Helical" evidence="10">
    <location>
        <begin position="260"/>
        <end position="281"/>
    </location>
</feature>
<accession>A0AAN8W0G0</accession>
<dbReference type="Proteomes" id="UP001370490">
    <property type="component" value="Unassembled WGS sequence"/>
</dbReference>
<dbReference type="InterPro" id="IPR045033">
    <property type="entry name" value="PILS1/3/4/5/7"/>
</dbReference>
<keyword evidence="7" id="KW-0927">Auxin signaling pathway</keyword>
<keyword evidence="12" id="KW-1185">Reference proteome</keyword>
<dbReference type="Pfam" id="PF03547">
    <property type="entry name" value="Mem_trans"/>
    <property type="match status" value="1"/>
</dbReference>
<feature type="transmembrane region" description="Helical" evidence="10">
    <location>
        <begin position="367"/>
        <end position="387"/>
    </location>
</feature>
<proteinExistence type="inferred from homology"/>
<dbReference type="AlphaFoldDB" id="A0AAN8W0G0"/>
<evidence type="ECO:0000256" key="8">
    <source>
        <dbReference type="ARBA" id="ARBA00025100"/>
    </source>
</evidence>
<evidence type="ECO:0000256" key="3">
    <source>
        <dbReference type="ARBA" id="ARBA00022692"/>
    </source>
</evidence>
<keyword evidence="4" id="KW-0256">Endoplasmic reticulum</keyword>
<dbReference type="PANTHER" id="PTHR31651:SF33">
    <property type="entry name" value="PROTEIN PIN-LIKES 1"/>
    <property type="match status" value="1"/>
</dbReference>
<evidence type="ECO:0000256" key="5">
    <source>
        <dbReference type="ARBA" id="ARBA00022989"/>
    </source>
</evidence>
<comment type="function">
    <text evidence="8">Involved in cellular auxin homeostasis by regulating auxin metabolism. Regulates intracellular auxin accumulation at the endoplasmic reticulum and thus auxin availability for nuclear auxin signaling.</text>
</comment>
<dbReference type="GO" id="GO:0005789">
    <property type="term" value="C:endoplasmic reticulum membrane"/>
    <property type="evidence" value="ECO:0007669"/>
    <property type="project" value="UniProtKB-SubCell"/>
</dbReference>
<feature type="transmembrane region" description="Helical" evidence="10">
    <location>
        <begin position="119"/>
        <end position="142"/>
    </location>
</feature>
<comment type="similarity">
    <text evidence="9">Belongs to the auxin efflux carrier (TC 2.A.69.2) family.</text>
</comment>
<evidence type="ECO:0000256" key="2">
    <source>
        <dbReference type="ARBA" id="ARBA00022448"/>
    </source>
</evidence>